<gene>
    <name evidence="2" type="ORF">WJ0W_001969</name>
</gene>
<accession>A0ABM9FZL0</accession>
<protein>
    <submittedName>
        <fullName evidence="2">Uncharacterized protein</fullName>
    </submittedName>
</protein>
<comment type="caution">
    <text evidence="2">The sequence shown here is derived from an EMBL/GenBank/DDBJ whole genome shotgun (WGS) entry which is preliminary data.</text>
</comment>
<dbReference type="RefSeq" id="WP_213427309.1">
    <property type="nucleotide sequence ID" value="NZ_AP031286.1"/>
</dbReference>
<reference evidence="2" key="1">
    <citation type="submission" date="2022-06" db="EMBL/GenBank/DDBJ databases">
        <authorList>
            <person name="Dietemann V."/>
            <person name="Ory F."/>
            <person name="Dainat B."/>
            <person name="Oberhansli S."/>
        </authorList>
    </citation>
    <scope>NUCLEOTIDE SEQUENCE</scope>
    <source>
        <strain evidence="2">Ena-SAMPLE-TAB-26-04-2022-14:26:32:270-5432</strain>
    </source>
</reference>
<feature type="region of interest" description="Disordered" evidence="1">
    <location>
        <begin position="53"/>
        <end position="79"/>
    </location>
</feature>
<evidence type="ECO:0000256" key="1">
    <source>
        <dbReference type="SAM" id="MobiDB-lite"/>
    </source>
</evidence>
<evidence type="ECO:0000313" key="2">
    <source>
        <dbReference type="EMBL" id="CAH8244739.1"/>
    </source>
</evidence>
<dbReference type="EMBL" id="CALYLO010000002">
    <property type="protein sequence ID" value="CAH8244739.1"/>
    <property type="molecule type" value="Genomic_DNA"/>
</dbReference>
<keyword evidence="3" id="KW-1185">Reference proteome</keyword>
<evidence type="ECO:0000313" key="3">
    <source>
        <dbReference type="Proteomes" id="UP001154322"/>
    </source>
</evidence>
<proteinExistence type="predicted"/>
<organism evidence="2 3">
    <name type="scientific">Paenibacillus melissococcoides</name>
    <dbReference type="NCBI Taxonomy" id="2912268"/>
    <lineage>
        <taxon>Bacteria</taxon>
        <taxon>Bacillati</taxon>
        <taxon>Bacillota</taxon>
        <taxon>Bacilli</taxon>
        <taxon>Bacillales</taxon>
        <taxon>Paenibacillaceae</taxon>
        <taxon>Paenibacillus</taxon>
    </lineage>
</organism>
<dbReference type="Proteomes" id="UP001154322">
    <property type="component" value="Unassembled WGS sequence"/>
</dbReference>
<name>A0ABM9FZL0_9BACL</name>
<sequence>MAQTSLWLAEQGAQVSVIGTDTGKLSHLQQQNRLVHPVSVDYTDDAPWRSGWVRSSAGLPSRRQSPGCIGKRLRGQCGS</sequence>